<evidence type="ECO:0000313" key="11">
    <source>
        <dbReference type="EMBL" id="CAC5361504.1"/>
    </source>
</evidence>
<dbReference type="InterPro" id="IPR003599">
    <property type="entry name" value="Ig_sub"/>
</dbReference>
<feature type="domain" description="Fibronectin type-III" evidence="10">
    <location>
        <begin position="388"/>
        <end position="488"/>
    </location>
</feature>
<keyword evidence="6" id="KW-0393">Immunoglobulin domain</keyword>
<evidence type="ECO:0000313" key="12">
    <source>
        <dbReference type="Proteomes" id="UP000507470"/>
    </source>
</evidence>
<proteinExistence type="predicted"/>
<keyword evidence="4" id="KW-1015">Disulfide bond</keyword>
<dbReference type="SUPFAM" id="SSF48726">
    <property type="entry name" value="Immunoglobulin"/>
    <property type="match status" value="4"/>
</dbReference>
<dbReference type="GO" id="GO:0098609">
    <property type="term" value="P:cell-cell adhesion"/>
    <property type="evidence" value="ECO:0007669"/>
    <property type="project" value="TreeGrafter"/>
</dbReference>
<accession>A0A6J8A5S1</accession>
<feature type="domain" description="Ig-like" evidence="9">
    <location>
        <begin position="294"/>
        <end position="384"/>
    </location>
</feature>
<dbReference type="EMBL" id="CACVKT020000609">
    <property type="protein sequence ID" value="CAC5361504.1"/>
    <property type="molecule type" value="Genomic_DNA"/>
</dbReference>
<evidence type="ECO:0000256" key="3">
    <source>
        <dbReference type="ARBA" id="ARBA00023136"/>
    </source>
</evidence>
<evidence type="ECO:0000256" key="6">
    <source>
        <dbReference type="ARBA" id="ARBA00023319"/>
    </source>
</evidence>
<dbReference type="GO" id="GO:0005886">
    <property type="term" value="C:plasma membrane"/>
    <property type="evidence" value="ECO:0007669"/>
    <property type="project" value="TreeGrafter"/>
</dbReference>
<feature type="region of interest" description="Disordered" evidence="7">
    <location>
        <begin position="536"/>
        <end position="567"/>
    </location>
</feature>
<keyword evidence="3 8" id="KW-0472">Membrane</keyword>
<keyword evidence="8" id="KW-1133">Transmembrane helix</keyword>
<dbReference type="CDD" id="cd00096">
    <property type="entry name" value="Ig"/>
    <property type="match status" value="1"/>
</dbReference>
<dbReference type="InterPro" id="IPR036179">
    <property type="entry name" value="Ig-like_dom_sf"/>
</dbReference>
<dbReference type="Pfam" id="PF13927">
    <property type="entry name" value="Ig_3"/>
    <property type="match status" value="2"/>
</dbReference>
<dbReference type="InterPro" id="IPR003961">
    <property type="entry name" value="FN3_dom"/>
</dbReference>
<dbReference type="PROSITE" id="PS50853">
    <property type="entry name" value="FN3"/>
    <property type="match status" value="1"/>
</dbReference>
<keyword evidence="5" id="KW-0325">Glycoprotein</keyword>
<comment type="subcellular location">
    <subcellularLocation>
        <location evidence="1">Membrane</location>
        <topology evidence="1">Single-pass type I membrane protein</topology>
    </subcellularLocation>
</comment>
<evidence type="ECO:0000256" key="5">
    <source>
        <dbReference type="ARBA" id="ARBA00023180"/>
    </source>
</evidence>
<feature type="domain" description="Ig-like" evidence="9">
    <location>
        <begin position="197"/>
        <end position="285"/>
    </location>
</feature>
<evidence type="ECO:0000259" key="10">
    <source>
        <dbReference type="PROSITE" id="PS50853"/>
    </source>
</evidence>
<evidence type="ECO:0008006" key="13">
    <source>
        <dbReference type="Google" id="ProtNLM"/>
    </source>
</evidence>
<dbReference type="GO" id="GO:0050839">
    <property type="term" value="F:cell adhesion molecule binding"/>
    <property type="evidence" value="ECO:0007669"/>
    <property type="project" value="TreeGrafter"/>
</dbReference>
<evidence type="ECO:0000259" key="9">
    <source>
        <dbReference type="PROSITE" id="PS50835"/>
    </source>
</evidence>
<dbReference type="PROSITE" id="PS50835">
    <property type="entry name" value="IG_LIKE"/>
    <property type="match status" value="4"/>
</dbReference>
<evidence type="ECO:0000256" key="8">
    <source>
        <dbReference type="SAM" id="Phobius"/>
    </source>
</evidence>
<evidence type="ECO:0000256" key="4">
    <source>
        <dbReference type="ARBA" id="ARBA00023157"/>
    </source>
</evidence>
<dbReference type="Gene3D" id="2.60.40.10">
    <property type="entry name" value="Immunoglobulins"/>
    <property type="match status" value="5"/>
</dbReference>
<dbReference type="Pfam" id="PF00041">
    <property type="entry name" value="fn3"/>
    <property type="match status" value="1"/>
</dbReference>
<evidence type="ECO:0000256" key="7">
    <source>
        <dbReference type="SAM" id="MobiDB-lite"/>
    </source>
</evidence>
<reference evidence="11 12" key="1">
    <citation type="submission" date="2020-06" db="EMBL/GenBank/DDBJ databases">
        <authorList>
            <person name="Li R."/>
            <person name="Bekaert M."/>
        </authorList>
    </citation>
    <scope>NUCLEOTIDE SEQUENCE [LARGE SCALE GENOMIC DNA]</scope>
    <source>
        <strain evidence="12">wild</strain>
    </source>
</reference>
<dbReference type="Pfam" id="PF07679">
    <property type="entry name" value="I-set"/>
    <property type="match status" value="1"/>
</dbReference>
<dbReference type="PANTHER" id="PTHR11640:SF155">
    <property type="entry name" value="IG-LIKE DOMAIN-CONTAINING PROTEIN"/>
    <property type="match status" value="1"/>
</dbReference>
<dbReference type="SMART" id="SM00409">
    <property type="entry name" value="IG"/>
    <property type="match status" value="3"/>
</dbReference>
<dbReference type="InterPro" id="IPR036116">
    <property type="entry name" value="FN3_sf"/>
</dbReference>
<dbReference type="GO" id="GO:0005911">
    <property type="term" value="C:cell-cell junction"/>
    <property type="evidence" value="ECO:0007669"/>
    <property type="project" value="TreeGrafter"/>
</dbReference>
<dbReference type="PANTHER" id="PTHR11640">
    <property type="entry name" value="NEPHRIN"/>
    <property type="match status" value="1"/>
</dbReference>
<keyword evidence="2" id="KW-0677">Repeat</keyword>
<keyword evidence="12" id="KW-1185">Reference proteome</keyword>
<dbReference type="InterPro" id="IPR051275">
    <property type="entry name" value="Cell_adhesion_signaling"/>
</dbReference>
<dbReference type="InterPro" id="IPR003598">
    <property type="entry name" value="Ig_sub2"/>
</dbReference>
<feature type="transmembrane region" description="Helical" evidence="8">
    <location>
        <begin position="499"/>
        <end position="523"/>
    </location>
</feature>
<evidence type="ECO:0000256" key="2">
    <source>
        <dbReference type="ARBA" id="ARBA00022737"/>
    </source>
</evidence>
<evidence type="ECO:0000256" key="1">
    <source>
        <dbReference type="ARBA" id="ARBA00004479"/>
    </source>
</evidence>
<dbReference type="InterPro" id="IPR013783">
    <property type="entry name" value="Ig-like_fold"/>
</dbReference>
<keyword evidence="8" id="KW-0812">Transmembrane</keyword>
<organism evidence="11 12">
    <name type="scientific">Mytilus coruscus</name>
    <name type="common">Sea mussel</name>
    <dbReference type="NCBI Taxonomy" id="42192"/>
    <lineage>
        <taxon>Eukaryota</taxon>
        <taxon>Metazoa</taxon>
        <taxon>Spiralia</taxon>
        <taxon>Lophotrochozoa</taxon>
        <taxon>Mollusca</taxon>
        <taxon>Bivalvia</taxon>
        <taxon>Autobranchia</taxon>
        <taxon>Pteriomorphia</taxon>
        <taxon>Mytilida</taxon>
        <taxon>Mytiloidea</taxon>
        <taxon>Mytilidae</taxon>
        <taxon>Mytilinae</taxon>
        <taxon>Mytilus</taxon>
    </lineage>
</organism>
<dbReference type="OrthoDB" id="6113407at2759"/>
<dbReference type="SMART" id="SM00408">
    <property type="entry name" value="IGc2"/>
    <property type="match status" value="3"/>
</dbReference>
<name>A0A6J8A5S1_MYTCO</name>
<dbReference type="CDD" id="cd00063">
    <property type="entry name" value="FN3"/>
    <property type="match status" value="1"/>
</dbReference>
<dbReference type="InterPro" id="IPR007110">
    <property type="entry name" value="Ig-like_dom"/>
</dbReference>
<gene>
    <name evidence="11" type="ORF">MCOR_3625</name>
</gene>
<feature type="domain" description="Ig-like" evidence="9">
    <location>
        <begin position="105"/>
        <end position="190"/>
    </location>
</feature>
<protein>
    <recommendedName>
        <fullName evidence="13">HMCN</fullName>
    </recommendedName>
</protein>
<dbReference type="SUPFAM" id="SSF49265">
    <property type="entry name" value="Fibronectin type III"/>
    <property type="match status" value="1"/>
</dbReference>
<dbReference type="Proteomes" id="UP000507470">
    <property type="component" value="Unassembled WGS sequence"/>
</dbReference>
<dbReference type="AlphaFoldDB" id="A0A6J8A5S1"/>
<dbReference type="InterPro" id="IPR013098">
    <property type="entry name" value="Ig_I-set"/>
</dbReference>
<sequence>MDLPSQTFTDAPGEPKLLIGESFPWFAGHKRTVNCSADVGNPQSVYQWLIGGQKQMQKKSLIRINPLSRAHNGQDISCSVNNNYTLRNNITLKPAILKLNVEYYPEIRFDRFPVYVVEGENTSITCNTRGNPLPNTQWVTNGIEMTLQQQNQSVLYLTDIDRLVQERTYTCKAISKSSKYGILTINKDLSIVVFYNTSVTKLEILNGSKFSENQRATLRCQVTGNPLPNVTWYFISKETKQILQKQDGIVDSNYTINTTNCLHTGIYECSAQNTVNGAKVTNSMQTELYVTCSPRLDNRYRNPPAIVNTDIGTDLNITICFVAYPPPEIRWVFTNTIESTYFKRTIRTYTSTMYIYNITSSDFGIYTMHAYNNNGDLFIHVSVSEKGKPTAPVDINIICKAKSLHILWVSEFNGGQEQTFFVEYWISQKAKNITKLGPIMDLGKSKTVKYVVKGLSPGTNYSVRISASNFKGRSVSETMNCITDFELNSKIKQDTSNDLVYTGIAMLSICTTLSVVISIIFFIRFKRNAHNSIMNSTNDNSSSQERHDSFGSFPQNGVEETTTERNVDEHKYEDFTRQRTGIYNKCVWNATNDDSSTLLSSGFLEIVEQNKEDTESFLNIGSSETGN</sequence>
<feature type="domain" description="Ig-like" evidence="9">
    <location>
        <begin position="4"/>
        <end position="91"/>
    </location>
</feature>
<dbReference type="SMART" id="SM00060">
    <property type="entry name" value="FN3"/>
    <property type="match status" value="1"/>
</dbReference>